<dbReference type="InParanoid" id="M4BGT8"/>
<sequence>MRHVEEVWAESAGVDRSGGKAAVAPLRRESPLKRFARGDVLVVRCTCAY</sequence>
<dbReference type="HOGENOM" id="CLU_3145699_0_0_1"/>
<dbReference type="AlphaFoldDB" id="M4BGT8"/>
<keyword evidence="2" id="KW-1185">Reference proteome</keyword>
<proteinExistence type="predicted"/>
<accession>M4BGT8</accession>
<name>M4BGT8_HYAAE</name>
<dbReference type="EnsemblProtists" id="HpaT805613">
    <property type="protein sequence ID" value="HpaP805613"/>
    <property type="gene ID" value="HpaG805613"/>
</dbReference>
<reference evidence="2" key="1">
    <citation type="journal article" date="2010" name="Science">
        <title>Signatures of adaptation to obligate biotrophy in the Hyaloperonospora arabidopsidis genome.</title>
        <authorList>
            <person name="Baxter L."/>
            <person name="Tripathy S."/>
            <person name="Ishaque N."/>
            <person name="Boot N."/>
            <person name="Cabral A."/>
            <person name="Kemen E."/>
            <person name="Thines M."/>
            <person name="Ah-Fong A."/>
            <person name="Anderson R."/>
            <person name="Badejoko W."/>
            <person name="Bittner-Eddy P."/>
            <person name="Boore J.L."/>
            <person name="Chibucos M.C."/>
            <person name="Coates M."/>
            <person name="Dehal P."/>
            <person name="Delehaunty K."/>
            <person name="Dong S."/>
            <person name="Downton P."/>
            <person name="Dumas B."/>
            <person name="Fabro G."/>
            <person name="Fronick C."/>
            <person name="Fuerstenberg S.I."/>
            <person name="Fulton L."/>
            <person name="Gaulin E."/>
            <person name="Govers F."/>
            <person name="Hughes L."/>
            <person name="Humphray S."/>
            <person name="Jiang R.H."/>
            <person name="Judelson H."/>
            <person name="Kamoun S."/>
            <person name="Kyung K."/>
            <person name="Meijer H."/>
            <person name="Minx P."/>
            <person name="Morris P."/>
            <person name="Nelson J."/>
            <person name="Phuntumart V."/>
            <person name="Qutob D."/>
            <person name="Rehmany A."/>
            <person name="Rougon-Cardoso A."/>
            <person name="Ryden P."/>
            <person name="Torto-Alalibo T."/>
            <person name="Studholme D."/>
            <person name="Wang Y."/>
            <person name="Win J."/>
            <person name="Wood J."/>
            <person name="Clifton S.W."/>
            <person name="Rogers J."/>
            <person name="Van den Ackerveken G."/>
            <person name="Jones J.D."/>
            <person name="McDowell J.M."/>
            <person name="Beynon J."/>
            <person name="Tyler B.M."/>
        </authorList>
    </citation>
    <scope>NUCLEOTIDE SEQUENCE [LARGE SCALE GENOMIC DNA]</scope>
    <source>
        <strain evidence="2">Emoy2</strain>
    </source>
</reference>
<dbReference type="VEuPathDB" id="FungiDB:HpaG805613"/>
<dbReference type="EMBL" id="JH598246">
    <property type="status" value="NOT_ANNOTATED_CDS"/>
    <property type="molecule type" value="Genomic_DNA"/>
</dbReference>
<evidence type="ECO:0000313" key="2">
    <source>
        <dbReference type="Proteomes" id="UP000011713"/>
    </source>
</evidence>
<reference evidence="1" key="2">
    <citation type="submission" date="2015-06" db="UniProtKB">
        <authorList>
            <consortium name="EnsemblProtists"/>
        </authorList>
    </citation>
    <scope>IDENTIFICATION</scope>
    <source>
        <strain evidence="1">Emoy2</strain>
    </source>
</reference>
<protein>
    <submittedName>
        <fullName evidence="1">Uncharacterized protein</fullName>
    </submittedName>
</protein>
<evidence type="ECO:0000313" key="1">
    <source>
        <dbReference type="EnsemblProtists" id="HpaP805613"/>
    </source>
</evidence>
<organism evidence="1 2">
    <name type="scientific">Hyaloperonospora arabidopsidis (strain Emoy2)</name>
    <name type="common">Downy mildew agent</name>
    <name type="synonym">Peronospora arabidopsidis</name>
    <dbReference type="NCBI Taxonomy" id="559515"/>
    <lineage>
        <taxon>Eukaryota</taxon>
        <taxon>Sar</taxon>
        <taxon>Stramenopiles</taxon>
        <taxon>Oomycota</taxon>
        <taxon>Peronosporomycetes</taxon>
        <taxon>Peronosporales</taxon>
        <taxon>Peronosporaceae</taxon>
        <taxon>Hyaloperonospora</taxon>
    </lineage>
</organism>
<dbReference type="Proteomes" id="UP000011713">
    <property type="component" value="Unassembled WGS sequence"/>
</dbReference>